<evidence type="ECO:0000256" key="8">
    <source>
        <dbReference type="ARBA" id="ARBA00023157"/>
    </source>
</evidence>
<dbReference type="PROSITE" id="PS00436">
    <property type="entry name" value="PEROXIDASE_2"/>
    <property type="match status" value="1"/>
</dbReference>
<dbReference type="Proteomes" id="UP001497453">
    <property type="component" value="Chromosome 1"/>
</dbReference>
<name>A0ABP1CN68_9APHY</name>
<dbReference type="InterPro" id="IPR024589">
    <property type="entry name" value="Ligninase_C"/>
</dbReference>
<dbReference type="InterPro" id="IPR019794">
    <property type="entry name" value="Peroxidases_AS"/>
</dbReference>
<dbReference type="PROSITE" id="PS50873">
    <property type="entry name" value="PEROXIDASE_4"/>
    <property type="match status" value="1"/>
</dbReference>
<dbReference type="PANTHER" id="PTHR31356">
    <property type="entry name" value="THYLAKOID LUMENAL 29 KDA PROTEIN, CHLOROPLASTIC-RELATED"/>
    <property type="match status" value="1"/>
</dbReference>
<dbReference type="CDD" id="cd00692">
    <property type="entry name" value="ligninase"/>
    <property type="match status" value="1"/>
</dbReference>
<evidence type="ECO:0000313" key="13">
    <source>
        <dbReference type="EMBL" id="CAL1697135.1"/>
    </source>
</evidence>
<feature type="domain" description="Plant heme peroxidase family profile" evidence="12">
    <location>
        <begin position="52"/>
        <end position="327"/>
    </location>
</feature>
<evidence type="ECO:0000256" key="9">
    <source>
        <dbReference type="ARBA" id="ARBA00023180"/>
    </source>
</evidence>
<dbReference type="PROSITE" id="PS00435">
    <property type="entry name" value="PEROXIDASE_1"/>
    <property type="match status" value="1"/>
</dbReference>
<keyword evidence="10" id="KW-0439">Lignin degradation</keyword>
<dbReference type="InterPro" id="IPR019793">
    <property type="entry name" value="Peroxidases_heam-ligand_BS"/>
</dbReference>
<evidence type="ECO:0000256" key="5">
    <source>
        <dbReference type="ARBA" id="ARBA00022729"/>
    </source>
</evidence>
<dbReference type="Pfam" id="PF11895">
    <property type="entry name" value="Peroxidase_ext"/>
    <property type="match status" value="1"/>
</dbReference>
<reference evidence="14" key="1">
    <citation type="submission" date="2024-04" db="EMBL/GenBank/DDBJ databases">
        <authorList>
            <person name="Shaw F."/>
            <person name="Minotto A."/>
        </authorList>
    </citation>
    <scope>NUCLEOTIDE SEQUENCE [LARGE SCALE GENOMIC DNA]</scope>
</reference>
<keyword evidence="8" id="KW-1015">Disulfide bond</keyword>
<dbReference type="SUPFAM" id="SSF48113">
    <property type="entry name" value="Heme-dependent peroxidases"/>
    <property type="match status" value="1"/>
</dbReference>
<dbReference type="PRINTS" id="PR00458">
    <property type="entry name" value="PEROXIDASE"/>
</dbReference>
<evidence type="ECO:0000256" key="2">
    <source>
        <dbReference type="ARBA" id="ARBA00022559"/>
    </source>
</evidence>
<evidence type="ECO:0000313" key="14">
    <source>
        <dbReference type="Proteomes" id="UP001497453"/>
    </source>
</evidence>
<evidence type="ECO:0000256" key="6">
    <source>
        <dbReference type="ARBA" id="ARBA00023002"/>
    </source>
</evidence>
<dbReference type="InterPro" id="IPR001621">
    <property type="entry name" value="Ligninase"/>
</dbReference>
<dbReference type="InterPro" id="IPR002016">
    <property type="entry name" value="Haem_peroxidase"/>
</dbReference>
<evidence type="ECO:0000256" key="3">
    <source>
        <dbReference type="ARBA" id="ARBA00022617"/>
    </source>
</evidence>
<evidence type="ECO:0000259" key="12">
    <source>
        <dbReference type="PROSITE" id="PS50873"/>
    </source>
</evidence>
<dbReference type="Pfam" id="PF00141">
    <property type="entry name" value="peroxidase"/>
    <property type="match status" value="1"/>
</dbReference>
<keyword evidence="6 11" id="KW-0560">Oxidoreductase</keyword>
<comment type="similarity">
    <text evidence="1 11">Belongs to the peroxidase family. Ligninase subfamily.</text>
</comment>
<keyword evidence="14" id="KW-1185">Reference proteome</keyword>
<gene>
    <name evidence="13" type="ORF">GFSPODELE1_LOCUS1503</name>
</gene>
<keyword evidence="9" id="KW-0325">Glycoprotein</keyword>
<evidence type="ECO:0000256" key="1">
    <source>
        <dbReference type="ARBA" id="ARBA00006089"/>
    </source>
</evidence>
<dbReference type="EC" id="1.11.1.-" evidence="11"/>
<dbReference type="Gene3D" id="1.10.420.10">
    <property type="entry name" value="Peroxidase, domain 2"/>
    <property type="match status" value="1"/>
</dbReference>
<evidence type="ECO:0000256" key="7">
    <source>
        <dbReference type="ARBA" id="ARBA00023004"/>
    </source>
</evidence>
<dbReference type="Gene3D" id="1.10.520.10">
    <property type="match status" value="1"/>
</dbReference>
<dbReference type="PRINTS" id="PR00462">
    <property type="entry name" value="LIGNINASE"/>
</dbReference>
<keyword evidence="4 11" id="KW-0479">Metal-binding</keyword>
<organism evidence="13 14">
    <name type="scientific">Somion occarium</name>
    <dbReference type="NCBI Taxonomy" id="3059160"/>
    <lineage>
        <taxon>Eukaryota</taxon>
        <taxon>Fungi</taxon>
        <taxon>Dikarya</taxon>
        <taxon>Basidiomycota</taxon>
        <taxon>Agaricomycotina</taxon>
        <taxon>Agaricomycetes</taxon>
        <taxon>Polyporales</taxon>
        <taxon>Cerrenaceae</taxon>
        <taxon>Somion</taxon>
    </lineage>
</organism>
<protein>
    <recommendedName>
        <fullName evidence="11">Peroxidase</fullName>
        <ecNumber evidence="11">1.11.1.-</ecNumber>
    </recommendedName>
</protein>
<dbReference type="InterPro" id="IPR044831">
    <property type="entry name" value="Ccp1-like"/>
</dbReference>
<accession>A0ABP1CN68</accession>
<evidence type="ECO:0000256" key="11">
    <source>
        <dbReference type="RuleBase" id="RU363051"/>
    </source>
</evidence>
<evidence type="ECO:0000256" key="10">
    <source>
        <dbReference type="ARBA" id="ARBA00023185"/>
    </source>
</evidence>
<comment type="cofactor">
    <cofactor evidence="11">
        <name>Ca(2+)</name>
        <dbReference type="ChEBI" id="CHEBI:29108"/>
    </cofactor>
    <text evidence="11">Binds 2 calcium ions per subunit.</text>
</comment>
<proteinExistence type="inferred from homology"/>
<keyword evidence="7" id="KW-0408">Iron</keyword>
<keyword evidence="2 11" id="KW-0575">Peroxidase</keyword>
<dbReference type="InterPro" id="IPR010255">
    <property type="entry name" value="Haem_peroxidase_sf"/>
</dbReference>
<keyword evidence="5" id="KW-0732">Signal</keyword>
<keyword evidence="11" id="KW-0106">Calcium</keyword>
<dbReference type="EMBL" id="OZ037944">
    <property type="protein sequence ID" value="CAL1697135.1"/>
    <property type="molecule type" value="Genomic_DNA"/>
</dbReference>
<dbReference type="PANTHER" id="PTHR31356:SF66">
    <property type="entry name" value="CATALASE-PEROXIDASE"/>
    <property type="match status" value="1"/>
</dbReference>
<evidence type="ECO:0000256" key="4">
    <source>
        <dbReference type="ARBA" id="ARBA00022723"/>
    </source>
</evidence>
<keyword evidence="3" id="KW-0349">Heme</keyword>
<sequence>MVLAGPNSNQTHTCSPGRTVRSPECCKWFHILDDIQANLLENECGPESHESLRIIFHDAIGFSKTGLFNGSFAGGGADGSIMINADVELNYKENAGLDEMIYEQRDFAVKHSVSFGDFIHFAGAVGVSNCMGGPRLQFLAGRANISRPAPDYMIPAPFHSADQIFARMEDAGFSPEEVAQLMAAHSVGAQHLIDPTVNNAPLDSTPEDFDAQFFVETLLEGTEPVGNGTALGERSSPIPGEFRLQSDIVLARDIRSACEWQSFITDQDAMIEKFQRVMAKLSTLGQDTDKLTDCSEVIPVPSRVNRLATLPPGKSRGDVQAACSATPFPAIPTTPATKASFSMIQCCRGIITS</sequence>